<sequence length="220" mass="24833">MKVKVLSRNPDDYVRETKLDIQRVPRNYDPALHPFEVPREYTRALNATKLERVFAKPFLASLDGHRDGVNCMAKHTKSLSTLLSGSCDGEVGDDKTIKQWKMEAPGYGEEEEPLNTILGKTVFTGLDHHQKEGVFATCGQQVDIWDEQRSSPIRSFTWGVDSFSSVRFNPVEVILLVASYCVENPNMEVVFFRCLKADTHCLFSFMSTCPICVAAFCKCP</sequence>
<protein>
    <submittedName>
        <fullName evidence="1">Ddb1 and cul4 associated factor 13</fullName>
    </submittedName>
</protein>
<evidence type="ECO:0000313" key="2">
    <source>
        <dbReference type="Proteomes" id="UP000472263"/>
    </source>
</evidence>
<accession>A0A667ZQU4</accession>
<dbReference type="GO" id="GO:0000462">
    <property type="term" value="P:maturation of SSU-rRNA from tricistronic rRNA transcript (SSU-rRNA, 5.8S rRNA, LSU-rRNA)"/>
    <property type="evidence" value="ECO:0007669"/>
    <property type="project" value="TreeGrafter"/>
</dbReference>
<evidence type="ECO:0000313" key="1">
    <source>
        <dbReference type="Ensembl" id="ENSMMDP00005045315.1"/>
    </source>
</evidence>
<keyword evidence="2" id="KW-1185">Reference proteome</keyword>
<dbReference type="GO" id="GO:0032040">
    <property type="term" value="C:small-subunit processome"/>
    <property type="evidence" value="ECO:0007669"/>
    <property type="project" value="TreeGrafter"/>
</dbReference>
<dbReference type="InterPro" id="IPR051733">
    <property type="entry name" value="WD_repeat_DCAF13/WDSOF1"/>
</dbReference>
<gene>
    <name evidence="1" type="primary">DCAF13</name>
    <name evidence="1" type="synonym">dcaf13</name>
</gene>
<dbReference type="SUPFAM" id="SSF50978">
    <property type="entry name" value="WD40 repeat-like"/>
    <property type="match status" value="1"/>
</dbReference>
<dbReference type="PANTHER" id="PTHR22851">
    <property type="entry name" value="U3 SMALL NUCLEOLAR RNA U3 SNORNA ASSOCIATED PROTEIN"/>
    <property type="match status" value="1"/>
</dbReference>
<dbReference type="PANTHER" id="PTHR22851:SF0">
    <property type="entry name" value="DDB1- AND CUL4-ASSOCIATED FACTOR 13"/>
    <property type="match status" value="1"/>
</dbReference>
<dbReference type="Ensembl" id="ENSMMDT00005046208.1">
    <property type="protein sequence ID" value="ENSMMDP00005045315.1"/>
    <property type="gene ID" value="ENSMMDG00005020741.1"/>
</dbReference>
<dbReference type="Gene3D" id="2.130.10.10">
    <property type="entry name" value="YVTN repeat-like/Quinoprotein amine dehydrogenase"/>
    <property type="match status" value="1"/>
</dbReference>
<name>A0A667ZQU4_9TELE</name>
<dbReference type="AlphaFoldDB" id="A0A667ZQU4"/>
<organism evidence="1 2">
    <name type="scientific">Myripristis murdjan</name>
    <name type="common">pinecone soldierfish</name>
    <dbReference type="NCBI Taxonomy" id="586833"/>
    <lineage>
        <taxon>Eukaryota</taxon>
        <taxon>Metazoa</taxon>
        <taxon>Chordata</taxon>
        <taxon>Craniata</taxon>
        <taxon>Vertebrata</taxon>
        <taxon>Euteleostomi</taxon>
        <taxon>Actinopterygii</taxon>
        <taxon>Neopterygii</taxon>
        <taxon>Teleostei</taxon>
        <taxon>Neoteleostei</taxon>
        <taxon>Acanthomorphata</taxon>
        <taxon>Holocentriformes</taxon>
        <taxon>Holocentridae</taxon>
        <taxon>Myripristis</taxon>
    </lineage>
</organism>
<dbReference type="InterPro" id="IPR015943">
    <property type="entry name" value="WD40/YVTN_repeat-like_dom_sf"/>
</dbReference>
<dbReference type="GeneTree" id="ENSGT00390000005711"/>
<dbReference type="Proteomes" id="UP000472263">
    <property type="component" value="Chromosome 16"/>
</dbReference>
<reference evidence="1" key="3">
    <citation type="submission" date="2025-09" db="UniProtKB">
        <authorList>
            <consortium name="Ensembl"/>
        </authorList>
    </citation>
    <scope>IDENTIFICATION</scope>
</reference>
<dbReference type="InterPro" id="IPR036322">
    <property type="entry name" value="WD40_repeat_dom_sf"/>
</dbReference>
<reference evidence="1" key="1">
    <citation type="submission" date="2019-06" db="EMBL/GenBank/DDBJ databases">
        <authorList>
            <consortium name="Wellcome Sanger Institute Data Sharing"/>
        </authorList>
    </citation>
    <scope>NUCLEOTIDE SEQUENCE [LARGE SCALE GENOMIC DNA]</scope>
</reference>
<proteinExistence type="predicted"/>
<reference evidence="1" key="2">
    <citation type="submission" date="2025-08" db="UniProtKB">
        <authorList>
            <consortium name="Ensembl"/>
        </authorList>
    </citation>
    <scope>IDENTIFICATION</scope>
</reference>